<feature type="signal peptide" evidence="2">
    <location>
        <begin position="1"/>
        <end position="20"/>
    </location>
</feature>
<sequence length="402" mass="40692">MAGQRIIALATLLLVGRTIAQDTPAARAESYNPVVDWGNQKVETYSSLSTFNRLAVEDTTQPPPASAPPATTAPPVSATPPASSAPPASAPPAQSPGSQPPASAPKSSVPTSSAPKGPSSTTKPGGSSTSGSTRSSPTSSYSFSPQPLPAFATSSSVTPPDVLLQVPTIGVKRIELDVDNLQVDINLNAQVANLVTVNAGVYASITKVNLTISDVGAELELVVRLGHLADIINRVFQSLDLNPLLIATINNVTNILDNVIGQVDGLLGSITRGGTVLNFLIDNLGNIVQQVVSDAGQTVNSIVGNYQQNMTYTGKSQMLPNNLIQKTYKYGPLNALVNIVFNAAGQLVSAVVGKQDSGGGGGNQGTAPPAQSGSPAAAPAQPAQPQANAGGGAGAKVGGGSR</sequence>
<evidence type="ECO:0000313" key="3">
    <source>
        <dbReference type="EMBL" id="KAF2667573.1"/>
    </source>
</evidence>
<keyword evidence="2" id="KW-0732">Signal</keyword>
<dbReference type="Proteomes" id="UP000799302">
    <property type="component" value="Unassembled WGS sequence"/>
</dbReference>
<feature type="compositionally biased region" description="Low complexity" evidence="1">
    <location>
        <begin position="104"/>
        <end position="144"/>
    </location>
</feature>
<feature type="region of interest" description="Disordered" evidence="1">
    <location>
        <begin position="355"/>
        <end position="402"/>
    </location>
</feature>
<feature type="compositionally biased region" description="Gly residues" evidence="1">
    <location>
        <begin position="389"/>
        <end position="402"/>
    </location>
</feature>
<organism evidence="3 4">
    <name type="scientific">Microthyrium microscopicum</name>
    <dbReference type="NCBI Taxonomy" id="703497"/>
    <lineage>
        <taxon>Eukaryota</taxon>
        <taxon>Fungi</taxon>
        <taxon>Dikarya</taxon>
        <taxon>Ascomycota</taxon>
        <taxon>Pezizomycotina</taxon>
        <taxon>Dothideomycetes</taxon>
        <taxon>Dothideomycetes incertae sedis</taxon>
        <taxon>Microthyriales</taxon>
        <taxon>Microthyriaceae</taxon>
        <taxon>Microthyrium</taxon>
    </lineage>
</organism>
<feature type="chain" id="PRO_5025615309" evidence="2">
    <location>
        <begin position="21"/>
        <end position="402"/>
    </location>
</feature>
<evidence type="ECO:0000313" key="4">
    <source>
        <dbReference type="Proteomes" id="UP000799302"/>
    </source>
</evidence>
<feature type="compositionally biased region" description="Low complexity" evidence="1">
    <location>
        <begin position="367"/>
        <end position="388"/>
    </location>
</feature>
<gene>
    <name evidence="3" type="ORF">BT63DRAFT_426436</name>
</gene>
<feature type="compositionally biased region" description="Pro residues" evidence="1">
    <location>
        <begin position="88"/>
        <end position="103"/>
    </location>
</feature>
<dbReference type="EMBL" id="MU004237">
    <property type="protein sequence ID" value="KAF2667573.1"/>
    <property type="molecule type" value="Genomic_DNA"/>
</dbReference>
<reference evidence="3" key="1">
    <citation type="journal article" date="2020" name="Stud. Mycol.">
        <title>101 Dothideomycetes genomes: a test case for predicting lifestyles and emergence of pathogens.</title>
        <authorList>
            <person name="Haridas S."/>
            <person name="Albert R."/>
            <person name="Binder M."/>
            <person name="Bloem J."/>
            <person name="Labutti K."/>
            <person name="Salamov A."/>
            <person name="Andreopoulos B."/>
            <person name="Baker S."/>
            <person name="Barry K."/>
            <person name="Bills G."/>
            <person name="Bluhm B."/>
            <person name="Cannon C."/>
            <person name="Castanera R."/>
            <person name="Culley D."/>
            <person name="Daum C."/>
            <person name="Ezra D."/>
            <person name="Gonzalez J."/>
            <person name="Henrissat B."/>
            <person name="Kuo A."/>
            <person name="Liang C."/>
            <person name="Lipzen A."/>
            <person name="Lutzoni F."/>
            <person name="Magnuson J."/>
            <person name="Mondo S."/>
            <person name="Nolan M."/>
            <person name="Ohm R."/>
            <person name="Pangilinan J."/>
            <person name="Park H.-J."/>
            <person name="Ramirez L."/>
            <person name="Alfaro M."/>
            <person name="Sun H."/>
            <person name="Tritt A."/>
            <person name="Yoshinaga Y."/>
            <person name="Zwiers L.-H."/>
            <person name="Turgeon B."/>
            <person name="Goodwin S."/>
            <person name="Spatafora J."/>
            <person name="Crous P."/>
            <person name="Grigoriev I."/>
        </authorList>
    </citation>
    <scope>NUCLEOTIDE SEQUENCE</scope>
    <source>
        <strain evidence="3">CBS 115976</strain>
    </source>
</reference>
<dbReference type="PANTHER" id="PTHR48125">
    <property type="entry name" value="LP07818P1"/>
    <property type="match status" value="1"/>
</dbReference>
<protein>
    <submittedName>
        <fullName evidence="3">Uncharacterized protein</fullName>
    </submittedName>
</protein>
<accession>A0A6A6U8E9</accession>
<proteinExistence type="predicted"/>
<dbReference type="AlphaFoldDB" id="A0A6A6U8E9"/>
<dbReference type="OrthoDB" id="5587021at2759"/>
<dbReference type="PANTHER" id="PTHR48125:SF10">
    <property type="entry name" value="OS12G0136300 PROTEIN"/>
    <property type="match status" value="1"/>
</dbReference>
<name>A0A6A6U8E9_9PEZI</name>
<evidence type="ECO:0000256" key="1">
    <source>
        <dbReference type="SAM" id="MobiDB-lite"/>
    </source>
</evidence>
<evidence type="ECO:0000256" key="2">
    <source>
        <dbReference type="SAM" id="SignalP"/>
    </source>
</evidence>
<feature type="compositionally biased region" description="Low complexity" evidence="1">
    <location>
        <begin position="68"/>
        <end position="87"/>
    </location>
</feature>
<keyword evidence="4" id="KW-1185">Reference proteome</keyword>
<feature type="region of interest" description="Disordered" evidence="1">
    <location>
        <begin position="58"/>
        <end position="144"/>
    </location>
</feature>